<accession>A0A2T7NKC7</accession>
<protein>
    <submittedName>
        <fullName evidence="1">Uncharacterized protein</fullName>
    </submittedName>
</protein>
<dbReference type="AlphaFoldDB" id="A0A2T7NKC7"/>
<gene>
    <name evidence="1" type="ORF">C0Q70_17421</name>
</gene>
<dbReference type="EMBL" id="PZQS01000011">
    <property type="protein sequence ID" value="PVD21622.1"/>
    <property type="molecule type" value="Genomic_DNA"/>
</dbReference>
<name>A0A2T7NKC7_POMCA</name>
<dbReference type="Proteomes" id="UP000245119">
    <property type="component" value="Linkage Group LG11"/>
</dbReference>
<sequence>MNRRLLTATCTALREIYDRVLHGKFKCRSPLRSDALYPTISCSSDMPTPHFLEAYLSARATPVYLFQQPIESTISSRFCPAS</sequence>
<organism evidence="1 2">
    <name type="scientific">Pomacea canaliculata</name>
    <name type="common">Golden apple snail</name>
    <dbReference type="NCBI Taxonomy" id="400727"/>
    <lineage>
        <taxon>Eukaryota</taxon>
        <taxon>Metazoa</taxon>
        <taxon>Spiralia</taxon>
        <taxon>Lophotrochozoa</taxon>
        <taxon>Mollusca</taxon>
        <taxon>Gastropoda</taxon>
        <taxon>Caenogastropoda</taxon>
        <taxon>Architaenioglossa</taxon>
        <taxon>Ampullarioidea</taxon>
        <taxon>Ampullariidae</taxon>
        <taxon>Pomacea</taxon>
    </lineage>
</organism>
<evidence type="ECO:0000313" key="2">
    <source>
        <dbReference type="Proteomes" id="UP000245119"/>
    </source>
</evidence>
<reference evidence="1 2" key="1">
    <citation type="submission" date="2018-04" db="EMBL/GenBank/DDBJ databases">
        <title>The genome of golden apple snail Pomacea canaliculata provides insight into stress tolerance and invasive adaptation.</title>
        <authorList>
            <person name="Liu C."/>
            <person name="Liu B."/>
            <person name="Ren Y."/>
            <person name="Zhang Y."/>
            <person name="Wang H."/>
            <person name="Li S."/>
            <person name="Jiang F."/>
            <person name="Yin L."/>
            <person name="Zhang G."/>
            <person name="Qian W."/>
            <person name="Fan W."/>
        </authorList>
    </citation>
    <scope>NUCLEOTIDE SEQUENCE [LARGE SCALE GENOMIC DNA]</scope>
    <source>
        <strain evidence="1">SZHN2017</strain>
        <tissue evidence="1">Muscle</tissue>
    </source>
</reference>
<keyword evidence="2" id="KW-1185">Reference proteome</keyword>
<proteinExistence type="predicted"/>
<comment type="caution">
    <text evidence="1">The sequence shown here is derived from an EMBL/GenBank/DDBJ whole genome shotgun (WGS) entry which is preliminary data.</text>
</comment>
<evidence type="ECO:0000313" key="1">
    <source>
        <dbReference type="EMBL" id="PVD21622.1"/>
    </source>
</evidence>